<dbReference type="CDD" id="cd23767">
    <property type="entry name" value="IQCD"/>
    <property type="match status" value="1"/>
</dbReference>
<dbReference type="SMART" id="SM00015">
    <property type="entry name" value="IQ"/>
    <property type="match status" value="1"/>
</dbReference>
<feature type="compositionally biased region" description="Basic residues" evidence="1">
    <location>
        <begin position="999"/>
        <end position="1011"/>
    </location>
</feature>
<feature type="region of interest" description="Disordered" evidence="1">
    <location>
        <begin position="391"/>
        <end position="442"/>
    </location>
</feature>
<dbReference type="PROSITE" id="PS50096">
    <property type="entry name" value="IQ"/>
    <property type="match status" value="1"/>
</dbReference>
<organism evidence="2 3">
    <name type="scientific">Leptomonas seymouri</name>
    <dbReference type="NCBI Taxonomy" id="5684"/>
    <lineage>
        <taxon>Eukaryota</taxon>
        <taxon>Discoba</taxon>
        <taxon>Euglenozoa</taxon>
        <taxon>Kinetoplastea</taxon>
        <taxon>Metakinetoplastina</taxon>
        <taxon>Trypanosomatida</taxon>
        <taxon>Trypanosomatidae</taxon>
        <taxon>Leishmaniinae</taxon>
        <taxon>Leptomonas</taxon>
    </lineage>
</organism>
<reference evidence="2 3" key="1">
    <citation type="journal article" date="2015" name="PLoS Pathog.">
        <title>Leptomonas seymouri: Adaptations to the Dixenous Life Cycle Analyzed by Genome Sequencing, Transcriptome Profiling and Co-infection with Leishmania donovani.</title>
        <authorList>
            <person name="Kraeva N."/>
            <person name="Butenko A."/>
            <person name="Hlavacova J."/>
            <person name="Kostygov A."/>
            <person name="Myskova J."/>
            <person name="Grybchuk D."/>
            <person name="Lestinova T."/>
            <person name="Votypka J."/>
            <person name="Volf P."/>
            <person name="Opperdoes F."/>
            <person name="Flegontov P."/>
            <person name="Lukes J."/>
            <person name="Yurchenko V."/>
        </authorList>
    </citation>
    <scope>NUCLEOTIDE SEQUENCE [LARGE SCALE GENOMIC DNA]</scope>
    <source>
        <strain evidence="2 3">ATCC 30220</strain>
    </source>
</reference>
<evidence type="ECO:0000256" key="1">
    <source>
        <dbReference type="SAM" id="MobiDB-lite"/>
    </source>
</evidence>
<gene>
    <name evidence="2" type="ORF">ABL78_0616</name>
</gene>
<dbReference type="VEuPathDB" id="TriTrypDB:Lsey_0008_0210"/>
<sequence length="1403" mass="152643">MATVKSVEQGTADLVNVEGGADAALYMETKLSGPVRSSIETVLRNHPPDPIRLLAQSLRSHQQTLSAVADASGSTLPAANGVVGSLPSENVQAPKADVIQRLSLTAAPPLSLALGDGRAYQIRPVAVDFARSRASQSCSEPLRSPPPSFPSVLYREGASIFEVGSCLQRLQQCAPEAPLLLIIESPAPNSTIFFYEGSPYVCSAENHAPCAAVSTTEVTEEIRVALSSYGGAVHSFSDALCNAATEAVSAVRIELLPSLQTNYLAVLDQIVRAVEEVVDEGQVRAQAAAEEAGQLDGQSLPLLPLPSVLLVTYRPETARLTHARLLAAYGPYYEAAQRQALLALRQTQLERKKKFTFTFAMEYWSQVRRRRETSSNTGAASTKVAIVPPADASAEEKGGNVRSNADAVKKTRATADGVTPTPATKPFAKEKRAAARSTKRGLPTYDAEQQAEDDVFLIVIRRMEHAAATLIQSVYRGYRARARCQQERRPHSPESWSLYGYRGQKFHDAVVFGVSSAPPLLHAALERLCDEGEGLQDIWTDFPTSPPPDSRRCWIYRPVQHVVKAALPTGDTAGCVSAKEGNKAEITRVHEDWVQEELLIPPLRATQPRIRINLAQRLIDYFTAAQCTVLHDTVQLFADCPGMSILQRRAYDSVKSIFLTLFFVAYAELRQRDREAVPPTFSQYICEMHKVVLAWCEFPHACSLLLRAARQFNGDAESAGERAAVEYVQRKLAAHETFLVAYKKAKADAPADDEHGGEVLTRLSTHLFLSSEPLLSSARWSKEMDTLQGILKELNSTSGPANAEKPVTTVDWWSIAAMPLCCVEDTPVAAIDRWDKQLLDGVPAYDCFVPHARTVPADSVTEGAMDAAQLCPASASTAAIVSGSSANGERSTSQVIREWLCGDLAGAADDALAQHTRAIIDRDGYLECYRAKTSRNASTCGNATATGKPFTDIPHDAVLTKYVGVKPAPRPLPPLQVRIEDTLCVDADEGETAVSNSHVARHRPVQHRRTSRQASFSSTLHGSESDVGGSRRVSRLLSTCSTSSVGAAGSLEQSNTLDDKAVALQHKNRGILLVDSTAAAADSPQKPCKPAWRVRTVTEVADEVAASCSAVTLFHRRQALRFVPGLEGAEMLDLFVDKVATAVMKNSSDGAACLVLGLDTASQAFFALAAMLIDHRLHNTRDVSLVSAANVKSVASAPCTTQCGDGEISVDSDEHLRFLCEFHEIVHSTLADTSASSTSPGKPREQRNTSVRLAVEHVSRVMNATAKSVPSLSLLSRIKHALQQAEAARASYATDVQFYTTAALQLAEQYAWLVLLEWYLWSPQFPFSCANGFTTVRRRSSARAAERHGFAEMMRTSRAPMQWIEEMDPWAAAPERCPDPLHRRYSNGLRRWDDKHYVCFGAL</sequence>
<accession>A0A0N1I8H1</accession>
<name>A0A0N1I8H1_LEPSE</name>
<dbReference type="OMA" id="RWDDKHY"/>
<evidence type="ECO:0000313" key="3">
    <source>
        <dbReference type="Proteomes" id="UP000038009"/>
    </source>
</evidence>
<evidence type="ECO:0000313" key="2">
    <source>
        <dbReference type="EMBL" id="KPI90234.1"/>
    </source>
</evidence>
<dbReference type="Proteomes" id="UP000038009">
    <property type="component" value="Unassembled WGS sequence"/>
</dbReference>
<dbReference type="OrthoDB" id="241982at2759"/>
<dbReference type="InterPro" id="IPR000048">
    <property type="entry name" value="IQ_motif_EF-hand-BS"/>
</dbReference>
<comment type="caution">
    <text evidence="2">The sequence shown here is derived from an EMBL/GenBank/DDBJ whole genome shotgun (WGS) entry which is preliminary data.</text>
</comment>
<dbReference type="Pfam" id="PF00612">
    <property type="entry name" value="IQ"/>
    <property type="match status" value="1"/>
</dbReference>
<protein>
    <submittedName>
        <fullName evidence="2">Uncharacterized protein</fullName>
    </submittedName>
</protein>
<feature type="compositionally biased region" description="Polar residues" evidence="1">
    <location>
        <begin position="1012"/>
        <end position="1022"/>
    </location>
</feature>
<dbReference type="EMBL" id="LJSK01000008">
    <property type="protein sequence ID" value="KPI90234.1"/>
    <property type="molecule type" value="Genomic_DNA"/>
</dbReference>
<keyword evidence="3" id="KW-1185">Reference proteome</keyword>
<proteinExistence type="predicted"/>
<feature type="region of interest" description="Disordered" evidence="1">
    <location>
        <begin position="998"/>
        <end position="1030"/>
    </location>
</feature>